<evidence type="ECO:0000313" key="1">
    <source>
        <dbReference type="EMBL" id="KLU03226.1"/>
    </source>
</evidence>
<dbReference type="Proteomes" id="UP000036367">
    <property type="component" value="Unassembled WGS sequence"/>
</dbReference>
<comment type="caution">
    <text evidence="1">The sequence shown here is derived from an EMBL/GenBank/DDBJ whole genome shotgun (WGS) entry which is preliminary data.</text>
</comment>
<protein>
    <submittedName>
        <fullName evidence="1">Uncharacterized protein</fullName>
    </submittedName>
</protein>
<keyword evidence="2" id="KW-1185">Reference proteome</keyword>
<sequence>MKLPLPSVRKLFREHFSGDSPIWIDPGQRAALIKAWRAKLGKIEGVRLTTHPGDRDSRSPTWVRFTIPDPNASQTYYRSDELRLERNDEGELVCAFGKFNREVTGLISDFDELESLVAEVLRRYIKRHAGEAKRAKVRTMKSKAIVARVKALAKEEQFDFATSMDTQKLRLFVKLSSQHMIEIHIPFTRFEKVLPQLQETIRTLRSLYEDGLRFKMIGFMQADWRTEWVRYED</sequence>
<dbReference type="OrthoDB" id="251617at2"/>
<dbReference type="EMBL" id="LECT01000038">
    <property type="protein sequence ID" value="KLU03226.1"/>
    <property type="molecule type" value="Genomic_DNA"/>
</dbReference>
<reference evidence="1" key="1">
    <citation type="submission" date="2015-05" db="EMBL/GenBank/DDBJ databases">
        <title>Permanent draft genome of Rhodopirellula islandicus K833.</title>
        <authorList>
            <person name="Kizina J."/>
            <person name="Richter M."/>
            <person name="Glockner F.O."/>
            <person name="Harder J."/>
        </authorList>
    </citation>
    <scope>NUCLEOTIDE SEQUENCE [LARGE SCALE GENOMIC DNA]</scope>
    <source>
        <strain evidence="1">K833</strain>
    </source>
</reference>
<dbReference type="STRING" id="595434.RISK_004538"/>
<dbReference type="PATRIC" id="fig|595434.4.peg.4311"/>
<dbReference type="AlphaFoldDB" id="A0A0J1B9S7"/>
<proteinExistence type="predicted"/>
<organism evidence="1 2">
    <name type="scientific">Rhodopirellula islandica</name>
    <dbReference type="NCBI Taxonomy" id="595434"/>
    <lineage>
        <taxon>Bacteria</taxon>
        <taxon>Pseudomonadati</taxon>
        <taxon>Planctomycetota</taxon>
        <taxon>Planctomycetia</taxon>
        <taxon>Pirellulales</taxon>
        <taxon>Pirellulaceae</taxon>
        <taxon>Rhodopirellula</taxon>
    </lineage>
</organism>
<gene>
    <name evidence="1" type="ORF">RISK_004538</name>
</gene>
<evidence type="ECO:0000313" key="2">
    <source>
        <dbReference type="Proteomes" id="UP000036367"/>
    </source>
</evidence>
<dbReference type="RefSeq" id="WP_047815780.1">
    <property type="nucleotide sequence ID" value="NZ_LECT01000038.1"/>
</dbReference>
<name>A0A0J1B9S7_RHOIS</name>
<accession>A0A0J1B9S7</accession>